<dbReference type="NCBIfam" id="NF041748">
    <property type="entry name" value="Drt3b"/>
    <property type="match status" value="1"/>
</dbReference>
<proteinExistence type="predicted"/>
<dbReference type="OrthoDB" id="9780724at2"/>
<dbReference type="RefSeq" id="WP_091256087.1">
    <property type="nucleotide sequence ID" value="NZ_FNDB01000004.1"/>
</dbReference>
<name>A0A1G7ZAS8_9FLAO</name>
<sequence length="610" mass="73259">MYFNNKIKDNWQRQYALSFNYEIKKNIIGDTRTLSIIHPFVQHRYIELFEKYDSLILHLCSKSPFSLRKINKIAKFYFSPNFVFEEENIANPDREVEPDILDAESQYIKSYYTYKPIDLIYKFYDRNEFQRLEQRYNYLMEFDISKCFYHIYTHSITWAVKNKESAKLNSSNNIITFENTFDKLMQHSNYNETNGIVVGPEISRIFAEIILQQVDLNVLEKLSDKNIGLKFGVDYDVRRYVDDYFVFSNDSTTLEMVKRTFQKELQFYKLYLNPQKDDIKVSPFISNIAVGKLEVKEYLIEFYDSFFEENMIEEKAVKQIKQVNKPYVVSQSFIKKFQSIVKQNNLTYDSLSKDVVRFFKSKIVDLLKNDVKLYNIERSENFLLMLIDIVSYCYSVNINTNTTFRIAQIIVLLVKHFESKSRPDIKHSIYSKVFKDCEFILTNFHRKQVKNETSIETINLLLAIKKLGNEYQFSPEKVSDYFNLEDDKLKNLNYFHFITLLYYFNDDLTYHSIKGKLIEEIVNRFNEDFVFLKSELTLLFFDIINCPFIDEKHKIKIIKASKYIPRKNPSNDEVRLEIEKIMEQKKWFMNWEIDIDLERVLKKKEWSSSY</sequence>
<feature type="domain" description="Reverse transcriptase" evidence="1">
    <location>
        <begin position="30"/>
        <end position="307"/>
    </location>
</feature>
<dbReference type="Proteomes" id="UP000199274">
    <property type="component" value="Unassembled WGS sequence"/>
</dbReference>
<dbReference type="Pfam" id="PF00078">
    <property type="entry name" value="RVT_1"/>
    <property type="match status" value="1"/>
</dbReference>
<reference evidence="3" key="1">
    <citation type="submission" date="2016-10" db="EMBL/GenBank/DDBJ databases">
        <authorList>
            <person name="Varghese N."/>
            <person name="Submissions S."/>
        </authorList>
    </citation>
    <scope>NUCLEOTIDE SEQUENCE [LARGE SCALE GENOMIC DNA]</scope>
    <source>
        <strain evidence="3">CGMCC 1.2747</strain>
    </source>
</reference>
<keyword evidence="3" id="KW-1185">Reference proteome</keyword>
<gene>
    <name evidence="2" type="ORF">SAMN04488062_1042</name>
</gene>
<accession>A0A1G7ZAS8</accession>
<dbReference type="EMBL" id="FNDB01000004">
    <property type="protein sequence ID" value="SDH05808.1"/>
    <property type="molecule type" value="Genomic_DNA"/>
</dbReference>
<dbReference type="GO" id="GO:0003964">
    <property type="term" value="F:RNA-directed DNA polymerase activity"/>
    <property type="evidence" value="ECO:0007669"/>
    <property type="project" value="UniProtKB-KW"/>
</dbReference>
<evidence type="ECO:0000313" key="3">
    <source>
        <dbReference type="Proteomes" id="UP000199274"/>
    </source>
</evidence>
<dbReference type="InterPro" id="IPR000477">
    <property type="entry name" value="RT_dom"/>
</dbReference>
<dbReference type="CDD" id="cd01646">
    <property type="entry name" value="RT_Bac_retron_I"/>
    <property type="match status" value="1"/>
</dbReference>
<evidence type="ECO:0000259" key="1">
    <source>
        <dbReference type="PROSITE" id="PS50878"/>
    </source>
</evidence>
<dbReference type="STRING" id="178355.SAMN04488062_1042"/>
<organism evidence="2 3">
    <name type="scientific">Flavobacterium omnivorum</name>
    <dbReference type="NCBI Taxonomy" id="178355"/>
    <lineage>
        <taxon>Bacteria</taxon>
        <taxon>Pseudomonadati</taxon>
        <taxon>Bacteroidota</taxon>
        <taxon>Flavobacteriia</taxon>
        <taxon>Flavobacteriales</taxon>
        <taxon>Flavobacteriaceae</taxon>
        <taxon>Flavobacterium</taxon>
    </lineage>
</organism>
<keyword evidence="2" id="KW-0548">Nucleotidyltransferase</keyword>
<evidence type="ECO:0000313" key="2">
    <source>
        <dbReference type="EMBL" id="SDH05808.1"/>
    </source>
</evidence>
<protein>
    <submittedName>
        <fullName evidence="2">Reverse transcriptase (RNA-dependent DNA polymerase)</fullName>
    </submittedName>
</protein>
<keyword evidence="2" id="KW-0808">Transferase</keyword>
<dbReference type="PROSITE" id="PS50878">
    <property type="entry name" value="RT_POL"/>
    <property type="match status" value="1"/>
</dbReference>
<dbReference type="AlphaFoldDB" id="A0A1G7ZAS8"/>
<keyword evidence="2" id="KW-0695">RNA-directed DNA polymerase</keyword>